<organism evidence="2 3">
    <name type="scientific">Hanstruepera neustonica</name>
    <dbReference type="NCBI Taxonomy" id="1445657"/>
    <lineage>
        <taxon>Bacteria</taxon>
        <taxon>Pseudomonadati</taxon>
        <taxon>Bacteroidota</taxon>
        <taxon>Flavobacteriia</taxon>
        <taxon>Flavobacteriales</taxon>
        <taxon>Flavobacteriaceae</taxon>
        <taxon>Hanstruepera</taxon>
    </lineage>
</organism>
<sequence>MGHSFTLIGTDTVFAERVTLKQLGDEVFFTVIAYQQNDDKPVTFKLSSVEAGIFSFDNPEHDFPTRISYSNPTKDSIHAWIEGYTAGEFQKIDFLFKRSN</sequence>
<name>A0A2K1E144_9FLAO</name>
<evidence type="ECO:0000259" key="1">
    <source>
        <dbReference type="Pfam" id="PF19780"/>
    </source>
</evidence>
<comment type="caution">
    <text evidence="2">The sequence shown here is derived from an EMBL/GenBank/DDBJ whole genome shotgun (WGS) entry which is preliminary data.</text>
</comment>
<dbReference type="AlphaFoldDB" id="A0A2K1E144"/>
<protein>
    <recommendedName>
        <fullName evidence="1">DUF6265 domain-containing protein</fullName>
    </recommendedName>
</protein>
<evidence type="ECO:0000313" key="2">
    <source>
        <dbReference type="EMBL" id="PNQ73985.1"/>
    </source>
</evidence>
<feature type="domain" description="DUF6265" evidence="1">
    <location>
        <begin position="8"/>
        <end position="82"/>
    </location>
</feature>
<dbReference type="EMBL" id="POWF01000002">
    <property type="protein sequence ID" value="PNQ73985.1"/>
    <property type="molecule type" value="Genomic_DNA"/>
</dbReference>
<reference evidence="2 3" key="1">
    <citation type="submission" date="2018-01" db="EMBL/GenBank/DDBJ databases">
        <title>The draft genome of Hanstruepera neustonica JCM19743.</title>
        <authorList>
            <person name="He R.-H."/>
            <person name="Du Z.-J."/>
        </authorList>
    </citation>
    <scope>NUCLEOTIDE SEQUENCE [LARGE SCALE GENOMIC DNA]</scope>
    <source>
        <strain evidence="2 3">JCM19743</strain>
    </source>
</reference>
<gene>
    <name evidence="2" type="ORF">C1T31_06590</name>
</gene>
<accession>A0A2K1E144</accession>
<dbReference type="Proteomes" id="UP000236641">
    <property type="component" value="Unassembled WGS sequence"/>
</dbReference>
<dbReference type="OrthoDB" id="5382295at2"/>
<dbReference type="Pfam" id="PF19780">
    <property type="entry name" value="DUF6265"/>
    <property type="match status" value="1"/>
</dbReference>
<evidence type="ECO:0000313" key="3">
    <source>
        <dbReference type="Proteomes" id="UP000236641"/>
    </source>
</evidence>
<proteinExistence type="predicted"/>
<keyword evidence="3" id="KW-1185">Reference proteome</keyword>
<dbReference type="InterPro" id="IPR046232">
    <property type="entry name" value="DUF6265"/>
</dbReference>